<name>E9NIE5_9CAUD</name>
<dbReference type="EMBL" id="HQ641380">
    <property type="protein sequence ID" value="ADU79171.1"/>
    <property type="molecule type" value="Genomic_DNA"/>
</dbReference>
<keyword evidence="4" id="KW-0546">Nucleotide metabolism</keyword>
<dbReference type="InterPro" id="IPR008181">
    <property type="entry name" value="dUTPase"/>
</dbReference>
<dbReference type="GeneID" id="14006799"/>
<comment type="similarity">
    <text evidence="1">Belongs to the dUTPase family.</text>
</comment>
<feature type="domain" description="dUTPase-like" evidence="5">
    <location>
        <begin position="92"/>
        <end position="206"/>
    </location>
</feature>
<dbReference type="GO" id="GO:0000287">
    <property type="term" value="F:magnesium ion binding"/>
    <property type="evidence" value="ECO:0007669"/>
    <property type="project" value="InterPro"/>
</dbReference>
<protein>
    <recommendedName>
        <fullName evidence="2">dUTP diphosphatase</fullName>
        <ecNumber evidence="2">3.6.1.23</ecNumber>
    </recommendedName>
</protein>
<dbReference type="KEGG" id="vg:14006799"/>
<dbReference type="InterPro" id="IPR036157">
    <property type="entry name" value="dUTPase-like_sf"/>
</dbReference>
<dbReference type="SUPFAM" id="SSF51283">
    <property type="entry name" value="dUTPase-like"/>
    <property type="match status" value="1"/>
</dbReference>
<evidence type="ECO:0000313" key="7">
    <source>
        <dbReference type="Proteomes" id="UP000007263"/>
    </source>
</evidence>
<evidence type="ECO:0000259" key="5">
    <source>
        <dbReference type="Pfam" id="PF00692"/>
    </source>
</evidence>
<evidence type="ECO:0000256" key="4">
    <source>
        <dbReference type="ARBA" id="ARBA00023080"/>
    </source>
</evidence>
<dbReference type="InterPro" id="IPR029054">
    <property type="entry name" value="dUTPase-like"/>
</dbReference>
<dbReference type="Proteomes" id="UP000007263">
    <property type="component" value="Segment"/>
</dbReference>
<dbReference type="GO" id="GO:0046081">
    <property type="term" value="P:dUTP catabolic process"/>
    <property type="evidence" value="ECO:0007669"/>
    <property type="project" value="InterPro"/>
</dbReference>
<organism evidence="6 7">
    <name type="scientific">Enterobacter phage EcP1</name>
    <dbReference type="NCBI Taxonomy" id="942016"/>
    <lineage>
        <taxon>Viruses</taxon>
        <taxon>Duplodnaviria</taxon>
        <taxon>Heunggongvirae</taxon>
        <taxon>Uroviricota</taxon>
        <taxon>Caudoviricetes</taxon>
        <taxon>Schitoviridae</taxon>
        <taxon>Eceepunavirus</taxon>
        <taxon>Eceepunavirus EcP1</taxon>
    </lineage>
</organism>
<dbReference type="CDD" id="cd07557">
    <property type="entry name" value="trimeric_dUTPase"/>
    <property type="match status" value="1"/>
</dbReference>
<dbReference type="PANTHER" id="PTHR11241">
    <property type="entry name" value="DEOXYURIDINE 5'-TRIPHOSPHATE NUCLEOTIDOHYDROLASE"/>
    <property type="match status" value="1"/>
</dbReference>
<dbReference type="Gene3D" id="2.70.40.10">
    <property type="match status" value="1"/>
</dbReference>
<evidence type="ECO:0000256" key="2">
    <source>
        <dbReference type="ARBA" id="ARBA00012379"/>
    </source>
</evidence>
<evidence type="ECO:0000256" key="1">
    <source>
        <dbReference type="ARBA" id="ARBA00006581"/>
    </source>
</evidence>
<evidence type="ECO:0000313" key="6">
    <source>
        <dbReference type="EMBL" id="ADU79171.1"/>
    </source>
</evidence>
<dbReference type="Pfam" id="PF00692">
    <property type="entry name" value="dUTPase"/>
    <property type="match status" value="1"/>
</dbReference>
<keyword evidence="3" id="KW-0378">Hydrolase</keyword>
<evidence type="ECO:0000256" key="3">
    <source>
        <dbReference type="ARBA" id="ARBA00022801"/>
    </source>
</evidence>
<proteinExistence type="inferred from homology"/>
<sequence length="209" mass="22967">MNEKKMLLAHILSSLVRTGSVPTQHDWNTAMKYVDDVFSGTEKEVKVLCLHTDPKKMFTKGTEKSAAFDLFAYMVAQEHTEVAEESVDGVTPLNIVIQPGEVVEVDTGIRIDMSGDSALAFIMAPRSGAGTKGLVLGNAIGLVDNDYTGILKLQMWNRTDEVIKYSWEKAVAQGFFIEVPKVKPVFVSSIDEFEKTERGSEGFGSTDNP</sequence>
<dbReference type="EC" id="3.6.1.23" evidence="2"/>
<reference evidence="6 7" key="1">
    <citation type="submission" date="2010-11" db="EMBL/GenBank/DDBJ databases">
        <title>Complete nucleotide sequence of the bacteriophage EcP1, a new member of the N4-like viruses.</title>
        <authorList>
            <person name="Zhu J."/>
            <person name="Rao X."/>
            <person name="Tan Y."/>
            <person name="Hu Z."/>
            <person name="Xiong K."/>
            <person name="Chen Z."/>
            <person name="Li S."/>
            <person name="Yang J."/>
            <person name="Jin X."/>
            <person name="Chen Y."/>
            <person name="Hu F."/>
        </authorList>
    </citation>
    <scope>NUCLEOTIDE SEQUENCE [LARGE SCALE GENOMIC DNA]</scope>
</reference>
<gene>
    <name evidence="6" type="ORF">EcP1_gp20</name>
</gene>
<accession>E9NIE5</accession>
<dbReference type="GO" id="GO:0006226">
    <property type="term" value="P:dUMP biosynthetic process"/>
    <property type="evidence" value="ECO:0007669"/>
    <property type="project" value="InterPro"/>
</dbReference>
<dbReference type="PANTHER" id="PTHR11241:SF0">
    <property type="entry name" value="DEOXYURIDINE 5'-TRIPHOSPHATE NUCLEOTIDOHYDROLASE"/>
    <property type="match status" value="1"/>
</dbReference>
<dbReference type="OrthoDB" id="12539at10239"/>
<dbReference type="InterPro" id="IPR033704">
    <property type="entry name" value="dUTPase_trimeric"/>
</dbReference>
<dbReference type="RefSeq" id="YP_007003143.1">
    <property type="nucleotide sequence ID" value="NC_019485.1"/>
</dbReference>
<keyword evidence="7" id="KW-1185">Reference proteome</keyword>
<dbReference type="GO" id="GO:0004170">
    <property type="term" value="F:dUTP diphosphatase activity"/>
    <property type="evidence" value="ECO:0007669"/>
    <property type="project" value="UniProtKB-EC"/>
</dbReference>